<name>A0A9X8QLR0_9PSED</name>
<proteinExistence type="predicted"/>
<evidence type="ECO:0000313" key="2">
    <source>
        <dbReference type="Proteomes" id="UP000183210"/>
    </source>
</evidence>
<reference evidence="1 2" key="1">
    <citation type="submission" date="2016-10" db="EMBL/GenBank/DDBJ databases">
        <authorList>
            <person name="Varghese N."/>
            <person name="Submissions S."/>
        </authorList>
    </citation>
    <scope>NUCLEOTIDE SEQUENCE [LARGE SCALE GENOMIC DNA]</scope>
    <source>
        <strain evidence="1 2">LMG 21974</strain>
    </source>
</reference>
<sequence length="99" mass="10394">MNAMTASHLLESAIQAEGDKCQYLAQAVTDTAIKAGLLEPGAAPGWAQLFFLLNDLGDLVVQLQKQLGIAGNVCPTCNDLRSVLTQYSGIGPCPTCSNK</sequence>
<accession>A0A9X8QLR0</accession>
<dbReference type="EMBL" id="FOEV01000018">
    <property type="protein sequence ID" value="SER36919.1"/>
    <property type="molecule type" value="Genomic_DNA"/>
</dbReference>
<dbReference type="Proteomes" id="UP000183210">
    <property type="component" value="Unassembled WGS sequence"/>
</dbReference>
<dbReference type="AlphaFoldDB" id="A0A9X8QLR0"/>
<organism evidence="1 2">
    <name type="scientific">Pseudomonas lutea</name>
    <dbReference type="NCBI Taxonomy" id="243924"/>
    <lineage>
        <taxon>Bacteria</taxon>
        <taxon>Pseudomonadati</taxon>
        <taxon>Pseudomonadota</taxon>
        <taxon>Gammaproteobacteria</taxon>
        <taxon>Pseudomonadales</taxon>
        <taxon>Pseudomonadaceae</taxon>
        <taxon>Pseudomonas</taxon>
    </lineage>
</organism>
<dbReference type="GeneID" id="300268746"/>
<protein>
    <submittedName>
        <fullName evidence="1">Uncharacterized protein</fullName>
    </submittedName>
</protein>
<evidence type="ECO:0000313" key="1">
    <source>
        <dbReference type="EMBL" id="SER36919.1"/>
    </source>
</evidence>
<dbReference type="RefSeq" id="WP_139208927.1">
    <property type="nucleotide sequence ID" value="NZ_FOEV01000018.1"/>
</dbReference>
<comment type="caution">
    <text evidence="1">The sequence shown here is derived from an EMBL/GenBank/DDBJ whole genome shotgun (WGS) entry which is preliminary data.</text>
</comment>
<gene>
    <name evidence="1" type="ORF">SAMN05216409_11873</name>
</gene>